<sequence>MYRPKQDILVTDLQEELVLLNPDTQDIYTLNLSGRLLWLALPATLDSLADLLMQHYELDPQTAQTDALEIVEALVSSGLVQHDP</sequence>
<comment type="caution">
    <text evidence="1">The sequence shown here is derived from an EMBL/GenBank/DDBJ whole genome shotgun (WGS) entry which is preliminary data.</text>
</comment>
<accession>A0ABQ2CZ70</accession>
<organism evidence="1 2">
    <name type="scientific">Deinococcus roseus</name>
    <dbReference type="NCBI Taxonomy" id="392414"/>
    <lineage>
        <taxon>Bacteria</taxon>
        <taxon>Thermotogati</taxon>
        <taxon>Deinococcota</taxon>
        <taxon>Deinococci</taxon>
        <taxon>Deinococcales</taxon>
        <taxon>Deinococcaceae</taxon>
        <taxon>Deinococcus</taxon>
    </lineage>
</organism>
<dbReference type="Gene3D" id="1.10.10.1150">
    <property type="entry name" value="Coenzyme PQQ synthesis protein D (PqqD)"/>
    <property type="match status" value="1"/>
</dbReference>
<keyword evidence="2" id="KW-1185">Reference proteome</keyword>
<dbReference type="Pfam" id="PF05402">
    <property type="entry name" value="PqqD"/>
    <property type="match status" value="1"/>
</dbReference>
<gene>
    <name evidence="1" type="ORF">GCM10008938_13000</name>
</gene>
<name>A0ABQ2CZ70_9DEIO</name>
<dbReference type="RefSeq" id="WP_189001577.1">
    <property type="nucleotide sequence ID" value="NZ_BMOD01000003.1"/>
</dbReference>
<proteinExistence type="predicted"/>
<dbReference type="InterPro" id="IPR008792">
    <property type="entry name" value="PQQD"/>
</dbReference>
<dbReference type="Proteomes" id="UP000632222">
    <property type="component" value="Unassembled WGS sequence"/>
</dbReference>
<protein>
    <recommendedName>
        <fullName evidence="3">PqqD family protein</fullName>
    </recommendedName>
</protein>
<dbReference type="InterPro" id="IPR041881">
    <property type="entry name" value="PqqD_sf"/>
</dbReference>
<evidence type="ECO:0000313" key="1">
    <source>
        <dbReference type="EMBL" id="GGJ28324.1"/>
    </source>
</evidence>
<reference evidence="2" key="1">
    <citation type="journal article" date="2019" name="Int. J. Syst. Evol. Microbiol.">
        <title>The Global Catalogue of Microorganisms (GCM) 10K type strain sequencing project: providing services to taxonomists for standard genome sequencing and annotation.</title>
        <authorList>
            <consortium name="The Broad Institute Genomics Platform"/>
            <consortium name="The Broad Institute Genome Sequencing Center for Infectious Disease"/>
            <person name="Wu L."/>
            <person name="Ma J."/>
        </authorList>
    </citation>
    <scope>NUCLEOTIDE SEQUENCE [LARGE SCALE GENOMIC DNA]</scope>
    <source>
        <strain evidence="2">JCM 14370</strain>
    </source>
</reference>
<evidence type="ECO:0000313" key="2">
    <source>
        <dbReference type="Proteomes" id="UP000632222"/>
    </source>
</evidence>
<evidence type="ECO:0008006" key="3">
    <source>
        <dbReference type="Google" id="ProtNLM"/>
    </source>
</evidence>
<dbReference type="EMBL" id="BMOD01000003">
    <property type="protein sequence ID" value="GGJ28324.1"/>
    <property type="molecule type" value="Genomic_DNA"/>
</dbReference>